<dbReference type="AlphaFoldDB" id="A0AAX4H307"/>
<dbReference type="PANTHER" id="PTHR45735">
    <property type="entry name" value="CLEAVAGE STIMULATION FACTOR SUBUNIT 2"/>
    <property type="match status" value="1"/>
</dbReference>
<organism evidence="6 7">
    <name type="scientific">Australozyma saopauloensis</name>
    <dbReference type="NCBI Taxonomy" id="291208"/>
    <lineage>
        <taxon>Eukaryota</taxon>
        <taxon>Fungi</taxon>
        <taxon>Dikarya</taxon>
        <taxon>Ascomycota</taxon>
        <taxon>Saccharomycotina</taxon>
        <taxon>Pichiomycetes</taxon>
        <taxon>Metschnikowiaceae</taxon>
        <taxon>Australozyma</taxon>
    </lineage>
</organism>
<keyword evidence="7" id="KW-1185">Reference proteome</keyword>
<gene>
    <name evidence="6" type="ORF">PUMCH_000150</name>
</gene>
<feature type="compositionally biased region" description="Polar residues" evidence="4">
    <location>
        <begin position="284"/>
        <end position="297"/>
    </location>
</feature>
<dbReference type="Gene3D" id="3.30.70.330">
    <property type="match status" value="1"/>
</dbReference>
<dbReference type="GO" id="GO:0003729">
    <property type="term" value="F:mRNA binding"/>
    <property type="evidence" value="ECO:0007669"/>
    <property type="project" value="TreeGrafter"/>
</dbReference>
<keyword evidence="3" id="KW-0694">RNA-binding</keyword>
<evidence type="ECO:0000313" key="7">
    <source>
        <dbReference type="Proteomes" id="UP001338582"/>
    </source>
</evidence>
<feature type="compositionally biased region" description="Polar residues" evidence="4">
    <location>
        <begin position="154"/>
        <end position="167"/>
    </location>
</feature>
<name>A0AAX4H307_9ASCO</name>
<dbReference type="Pfam" id="PF00076">
    <property type="entry name" value="RRM_1"/>
    <property type="match status" value="1"/>
</dbReference>
<comment type="subcellular location">
    <subcellularLocation>
        <location evidence="1">Nucleus</location>
    </subcellularLocation>
</comment>
<dbReference type="PROSITE" id="PS50102">
    <property type="entry name" value="RRM"/>
    <property type="match status" value="1"/>
</dbReference>
<dbReference type="RefSeq" id="XP_062875314.1">
    <property type="nucleotide sequence ID" value="XM_063019244.1"/>
</dbReference>
<evidence type="ECO:0000313" key="6">
    <source>
        <dbReference type="EMBL" id="WPK22927.1"/>
    </source>
</evidence>
<feature type="region of interest" description="Disordered" evidence="4">
    <location>
        <begin position="126"/>
        <end position="177"/>
    </location>
</feature>
<dbReference type="Proteomes" id="UP001338582">
    <property type="component" value="Chromosome 1"/>
</dbReference>
<feature type="compositionally biased region" description="Low complexity" evidence="4">
    <location>
        <begin position="321"/>
        <end position="332"/>
    </location>
</feature>
<feature type="compositionally biased region" description="Polar residues" evidence="4">
    <location>
        <begin position="340"/>
        <end position="361"/>
    </location>
</feature>
<dbReference type="Pfam" id="PF14327">
    <property type="entry name" value="CSTF2_hinge"/>
    <property type="match status" value="1"/>
</dbReference>
<evidence type="ECO:0000256" key="4">
    <source>
        <dbReference type="SAM" id="MobiDB-lite"/>
    </source>
</evidence>
<dbReference type="InterPro" id="IPR025742">
    <property type="entry name" value="CSTF2_hinge"/>
</dbReference>
<proteinExistence type="predicted"/>
<dbReference type="SMART" id="SM00360">
    <property type="entry name" value="RRM"/>
    <property type="match status" value="1"/>
</dbReference>
<dbReference type="InterPro" id="IPR038192">
    <property type="entry name" value="CSTF_C_sf"/>
</dbReference>
<dbReference type="Gene3D" id="1.10.20.70">
    <property type="entry name" value="Transcription termination and cleavage factor, C-terminal domain"/>
    <property type="match status" value="1"/>
</dbReference>
<dbReference type="InterPro" id="IPR000504">
    <property type="entry name" value="RRM_dom"/>
</dbReference>
<dbReference type="InterPro" id="IPR012677">
    <property type="entry name" value="Nucleotide-bd_a/b_plait_sf"/>
</dbReference>
<dbReference type="KEGG" id="asau:88171219"/>
<protein>
    <recommendedName>
        <fullName evidence="5">RRM domain-containing protein</fullName>
    </recommendedName>
</protein>
<dbReference type="Gene3D" id="1.25.40.630">
    <property type="match status" value="1"/>
</dbReference>
<evidence type="ECO:0000256" key="1">
    <source>
        <dbReference type="ARBA" id="ARBA00004123"/>
    </source>
</evidence>
<dbReference type="Pfam" id="PF14304">
    <property type="entry name" value="CSTF_C"/>
    <property type="match status" value="1"/>
</dbReference>
<reference evidence="6 7" key="1">
    <citation type="submission" date="2023-10" db="EMBL/GenBank/DDBJ databases">
        <title>Draft Genome Sequence of Candida saopaulonensis from a very Premature Infant with Sepsis.</title>
        <authorList>
            <person name="Ning Y."/>
            <person name="Dai R."/>
            <person name="Xiao M."/>
            <person name="Xu Y."/>
            <person name="Yan Q."/>
            <person name="Zhang L."/>
        </authorList>
    </citation>
    <scope>NUCLEOTIDE SEQUENCE [LARGE SCALE GENOMIC DNA]</scope>
    <source>
        <strain evidence="6 7">19XY460</strain>
    </source>
</reference>
<dbReference type="InterPro" id="IPR035979">
    <property type="entry name" value="RBD_domain_sf"/>
</dbReference>
<dbReference type="InterPro" id="IPR026896">
    <property type="entry name" value="CSTF_C"/>
</dbReference>
<dbReference type="EMBL" id="CP138894">
    <property type="protein sequence ID" value="WPK22927.1"/>
    <property type="molecule type" value="Genomic_DNA"/>
</dbReference>
<dbReference type="CDD" id="cd00590">
    <property type="entry name" value="RRM_SF"/>
    <property type="match status" value="1"/>
</dbReference>
<feature type="region of interest" description="Disordered" evidence="4">
    <location>
        <begin position="279"/>
        <end position="384"/>
    </location>
</feature>
<accession>A0AAX4H307</accession>
<evidence type="ECO:0000259" key="5">
    <source>
        <dbReference type="PROSITE" id="PS50102"/>
    </source>
</evidence>
<dbReference type="GeneID" id="88171219"/>
<keyword evidence="2" id="KW-0539">Nucleus</keyword>
<dbReference type="PANTHER" id="PTHR45735:SF2">
    <property type="entry name" value="CLEAVAGE STIMULATION FACTOR SUBUNIT 2"/>
    <property type="match status" value="1"/>
</dbReference>
<dbReference type="SUPFAM" id="SSF54928">
    <property type="entry name" value="RNA-binding domain, RBD"/>
    <property type="match status" value="1"/>
</dbReference>
<dbReference type="GO" id="GO:0031124">
    <property type="term" value="P:mRNA 3'-end processing"/>
    <property type="evidence" value="ECO:0007669"/>
    <property type="project" value="InterPro"/>
</dbReference>
<evidence type="ECO:0000256" key="3">
    <source>
        <dbReference type="PROSITE-ProRule" id="PRU00176"/>
    </source>
</evidence>
<evidence type="ECO:0000256" key="2">
    <source>
        <dbReference type="ARBA" id="ARBA00023242"/>
    </source>
</evidence>
<dbReference type="GO" id="GO:0005847">
    <property type="term" value="C:mRNA cleavage and polyadenylation specificity factor complex"/>
    <property type="evidence" value="ECO:0007669"/>
    <property type="project" value="TreeGrafter"/>
</dbReference>
<feature type="compositionally biased region" description="Polar residues" evidence="4">
    <location>
        <begin position="310"/>
        <end position="319"/>
    </location>
</feature>
<sequence length="429" mass="47107">MQRGNQDFDLANQTIIYLGLIPFEWNEENLKAVVCSLGTVLDIHFSMDHVGKNKGYAFIEYQTPQQAKNAIAVLLQSQFKNPMTGYFRRFKADLSKEPNKNSHITNRPLIIPNMNAMPQGMQFPPDFVPQITATAPPPPSQNQYSQQAPEPYNQAAQRPSNMNTSAQAPPPPPPNKAMLSELGIPEKFLKATEALPIPVKLPFATPDKISETLSLLPPAELIQLLANLKAILASGDMTRAADVFQLSPQLATAATQALLLMGFIDEGVIQDTMKSGGALPTAAQPISQPPNNFQNKPYGQELYGAPPPMNQSGPQSFNRTGYGNYPQQNYPQQGPPPQNHRPQSGYSRGYNQPPTGMQNGNQSAPLPPPSSQSQGRWPNLPPSAQMKLANLAPNEAQVIAEVLLMPMEQINQLAPDRQNVIMTLRQQYM</sequence>
<feature type="domain" description="RRM" evidence="5">
    <location>
        <begin position="14"/>
        <end position="97"/>
    </location>
</feature>